<organism evidence="2">
    <name type="scientific">viral metagenome</name>
    <dbReference type="NCBI Taxonomy" id="1070528"/>
    <lineage>
        <taxon>unclassified sequences</taxon>
        <taxon>metagenomes</taxon>
        <taxon>organismal metagenomes</taxon>
    </lineage>
</organism>
<feature type="compositionally biased region" description="Polar residues" evidence="1">
    <location>
        <begin position="33"/>
        <end position="52"/>
    </location>
</feature>
<proteinExistence type="predicted"/>
<feature type="region of interest" description="Disordered" evidence="1">
    <location>
        <begin position="1"/>
        <end position="54"/>
    </location>
</feature>
<name>A0A6C0C1C3_9ZZZZ</name>
<sequence>MAGESVANGSWLGGEIPTSTSAGEFVADHLPPQMSSPSISRASTNLLSSYPPENTCRLTKRRPVFSGPIQRIEVPLAAMTF</sequence>
<evidence type="ECO:0000313" key="2">
    <source>
        <dbReference type="EMBL" id="QHS97574.1"/>
    </source>
</evidence>
<accession>A0A6C0C1C3</accession>
<dbReference type="AlphaFoldDB" id="A0A6C0C1C3"/>
<dbReference type="EMBL" id="MN739300">
    <property type="protein sequence ID" value="QHS97574.1"/>
    <property type="molecule type" value="Genomic_DNA"/>
</dbReference>
<reference evidence="2" key="1">
    <citation type="journal article" date="2020" name="Nature">
        <title>Giant virus diversity and host interactions through global metagenomics.</title>
        <authorList>
            <person name="Schulz F."/>
            <person name="Roux S."/>
            <person name="Paez-Espino D."/>
            <person name="Jungbluth S."/>
            <person name="Walsh D.A."/>
            <person name="Denef V.J."/>
            <person name="McMahon K.D."/>
            <person name="Konstantinidis K.T."/>
            <person name="Eloe-Fadrosh E.A."/>
            <person name="Kyrpides N.C."/>
            <person name="Woyke T."/>
        </authorList>
    </citation>
    <scope>NUCLEOTIDE SEQUENCE</scope>
    <source>
        <strain evidence="2">GVMAG-M-3300020182-33</strain>
    </source>
</reference>
<evidence type="ECO:0000256" key="1">
    <source>
        <dbReference type="SAM" id="MobiDB-lite"/>
    </source>
</evidence>
<protein>
    <submittedName>
        <fullName evidence="2">Uncharacterized protein</fullName>
    </submittedName>
</protein>